<feature type="domain" description="Glycosyltransferase 2-like" evidence="9">
    <location>
        <begin position="132"/>
        <end position="319"/>
    </location>
</feature>
<keyword evidence="7" id="KW-1003">Cell membrane</keyword>
<evidence type="ECO:0000256" key="1">
    <source>
        <dbReference type="ARBA" id="ARBA00004127"/>
    </source>
</evidence>
<comment type="pathway">
    <text evidence="7">Glycan metabolism; bacterial cellulose biosynthesis.</text>
</comment>
<evidence type="ECO:0000256" key="3">
    <source>
        <dbReference type="ARBA" id="ARBA00022679"/>
    </source>
</evidence>
<keyword evidence="2 7" id="KW-0328">Glycosyltransferase</keyword>
<feature type="transmembrane region" description="Helical" evidence="7">
    <location>
        <begin position="55"/>
        <end position="73"/>
    </location>
</feature>
<evidence type="ECO:0000256" key="2">
    <source>
        <dbReference type="ARBA" id="ARBA00022676"/>
    </source>
</evidence>
<dbReference type="Pfam" id="PF00535">
    <property type="entry name" value="Glycos_transf_2"/>
    <property type="match status" value="1"/>
</dbReference>
<dbReference type="Gene3D" id="3.90.550.10">
    <property type="entry name" value="Spore Coat Polysaccharide Biosynthesis Protein SpsA, Chain A"/>
    <property type="match status" value="1"/>
</dbReference>
<keyword evidence="5 7" id="KW-1133">Transmembrane helix</keyword>
<feature type="region of interest" description="Disordered" evidence="8">
    <location>
        <begin position="757"/>
        <end position="778"/>
    </location>
</feature>
<gene>
    <name evidence="10" type="primary">bcsA</name>
    <name evidence="10" type="ORF">ABS772_05600</name>
</gene>
<name>A0ABV1QJ74_9HYPH</name>
<keyword evidence="11" id="KW-1185">Reference proteome</keyword>
<dbReference type="Pfam" id="PF03552">
    <property type="entry name" value="Cellulose_synt"/>
    <property type="match status" value="1"/>
</dbReference>
<dbReference type="CDD" id="cd06421">
    <property type="entry name" value="CESA_CelA_like"/>
    <property type="match status" value="1"/>
</dbReference>
<keyword evidence="7" id="KW-0135">Cellulose biosynthesis</keyword>
<keyword evidence="7" id="KW-0973">c-di-GMP</keyword>
<feature type="transmembrane region" description="Helical" evidence="7">
    <location>
        <begin position="31"/>
        <end position="48"/>
    </location>
</feature>
<feature type="region of interest" description="Disordered" evidence="8">
    <location>
        <begin position="794"/>
        <end position="815"/>
    </location>
</feature>
<feature type="transmembrane region" description="Helical" evidence="7">
    <location>
        <begin position="505"/>
        <end position="527"/>
    </location>
</feature>
<keyword evidence="6 7" id="KW-0472">Membrane</keyword>
<keyword evidence="4 7" id="KW-0812">Transmembrane</keyword>
<comment type="caution">
    <text evidence="10">The sequence shown here is derived from an EMBL/GenBank/DDBJ whole genome shotgun (WGS) entry which is preliminary data.</text>
</comment>
<dbReference type="EMBL" id="JBELQE010000033">
    <property type="protein sequence ID" value="MER2249386.1"/>
    <property type="molecule type" value="Genomic_DNA"/>
</dbReference>
<feature type="transmembrane region" description="Helical" evidence="7">
    <location>
        <begin position="436"/>
        <end position="454"/>
    </location>
</feature>
<dbReference type="PANTHER" id="PTHR43867">
    <property type="entry name" value="CELLULOSE SYNTHASE CATALYTIC SUBUNIT A [UDP-FORMING]"/>
    <property type="match status" value="1"/>
</dbReference>
<comment type="cofactor">
    <cofactor evidence="7">
        <name>Mg(2+)</name>
        <dbReference type="ChEBI" id="CHEBI:18420"/>
    </cofactor>
</comment>
<comment type="subcellular location">
    <subcellularLocation>
        <location evidence="7">Cell inner membrane</location>
    </subcellularLocation>
    <subcellularLocation>
        <location evidence="1">Endomembrane system</location>
        <topology evidence="1">Multi-pass membrane protein</topology>
    </subcellularLocation>
</comment>
<dbReference type="InterPro" id="IPR050321">
    <property type="entry name" value="Glycosyltr_2/OpgH_subfam"/>
</dbReference>
<keyword evidence="3 7" id="KW-0808">Transferase</keyword>
<dbReference type="InterPro" id="IPR005150">
    <property type="entry name" value="Cellulose_synth"/>
</dbReference>
<dbReference type="Proteomes" id="UP001480955">
    <property type="component" value="Unassembled WGS sequence"/>
</dbReference>
<evidence type="ECO:0000256" key="5">
    <source>
        <dbReference type="ARBA" id="ARBA00022989"/>
    </source>
</evidence>
<comment type="catalytic activity">
    <reaction evidence="7">
        <text>[(1-&gt;4)-beta-D-glucosyl](n) + UDP-alpha-D-glucose = [(1-&gt;4)-beta-D-glucosyl](n+1) + UDP + H(+)</text>
        <dbReference type="Rhea" id="RHEA:19929"/>
        <dbReference type="Rhea" id="RHEA-COMP:10033"/>
        <dbReference type="Rhea" id="RHEA-COMP:10034"/>
        <dbReference type="ChEBI" id="CHEBI:15378"/>
        <dbReference type="ChEBI" id="CHEBI:18246"/>
        <dbReference type="ChEBI" id="CHEBI:58223"/>
        <dbReference type="ChEBI" id="CHEBI:58885"/>
        <dbReference type="EC" id="2.4.1.12"/>
    </reaction>
</comment>
<dbReference type="EC" id="2.4.1.12" evidence="7"/>
<evidence type="ECO:0000256" key="7">
    <source>
        <dbReference type="RuleBase" id="RU365020"/>
    </source>
</evidence>
<evidence type="ECO:0000256" key="6">
    <source>
        <dbReference type="ARBA" id="ARBA00023136"/>
    </source>
</evidence>
<dbReference type="SUPFAM" id="SSF53448">
    <property type="entry name" value="Nucleotide-diphospho-sugar transferases"/>
    <property type="match status" value="1"/>
</dbReference>
<evidence type="ECO:0000256" key="8">
    <source>
        <dbReference type="SAM" id="MobiDB-lite"/>
    </source>
</evidence>
<evidence type="ECO:0000313" key="11">
    <source>
        <dbReference type="Proteomes" id="UP001480955"/>
    </source>
</evidence>
<dbReference type="InterPro" id="IPR001173">
    <property type="entry name" value="Glyco_trans_2-like"/>
</dbReference>
<dbReference type="InterPro" id="IPR029044">
    <property type="entry name" value="Nucleotide-diphossugar_trans"/>
</dbReference>
<keyword evidence="7" id="KW-0997">Cell inner membrane</keyword>
<comment type="function">
    <text evidence="7">Catalytic subunit of cellulose synthase. It polymerizes uridine 5'-diphosphate glucose to cellulose.</text>
</comment>
<accession>A0ABV1QJ74</accession>
<dbReference type="NCBIfam" id="TIGR03030">
    <property type="entry name" value="CelA"/>
    <property type="match status" value="1"/>
</dbReference>
<protein>
    <recommendedName>
        <fullName evidence="7">Cellulose synthase catalytic subunit [UDP-forming]</fullName>
        <ecNumber evidence="7">2.4.1.12</ecNumber>
    </recommendedName>
</protein>
<organism evidence="10 11">
    <name type="scientific">Methylorubrum podarium</name>
    <dbReference type="NCBI Taxonomy" id="200476"/>
    <lineage>
        <taxon>Bacteria</taxon>
        <taxon>Pseudomonadati</taxon>
        <taxon>Pseudomonadota</taxon>
        <taxon>Alphaproteobacteria</taxon>
        <taxon>Hyphomicrobiales</taxon>
        <taxon>Methylobacteriaceae</taxon>
        <taxon>Methylorubrum</taxon>
    </lineage>
</organism>
<evidence type="ECO:0000259" key="9">
    <source>
        <dbReference type="Pfam" id="PF00535"/>
    </source>
</evidence>
<evidence type="ECO:0000313" key="10">
    <source>
        <dbReference type="EMBL" id="MER2249386.1"/>
    </source>
</evidence>
<feature type="transmembrane region" description="Helical" evidence="7">
    <location>
        <begin position="7"/>
        <end position="25"/>
    </location>
</feature>
<dbReference type="RefSeq" id="WP_350392878.1">
    <property type="nucleotide sequence ID" value="NZ_JBELQE010000033.1"/>
</dbReference>
<dbReference type="InterPro" id="IPR003919">
    <property type="entry name" value="Cell_synth_A"/>
</dbReference>
<evidence type="ECO:0000256" key="4">
    <source>
        <dbReference type="ARBA" id="ARBA00022692"/>
    </source>
</evidence>
<dbReference type="PANTHER" id="PTHR43867:SF2">
    <property type="entry name" value="CELLULOSE SYNTHASE CATALYTIC SUBUNIT A [UDP-FORMING]"/>
    <property type="match status" value="1"/>
</dbReference>
<proteinExistence type="predicted"/>
<feature type="transmembrane region" description="Helical" evidence="7">
    <location>
        <begin position="85"/>
        <end position="109"/>
    </location>
</feature>
<feature type="transmembrane region" description="Helical" evidence="7">
    <location>
        <begin position="466"/>
        <end position="485"/>
    </location>
</feature>
<feature type="transmembrane region" description="Helical" evidence="7">
    <location>
        <begin position="402"/>
        <end position="424"/>
    </location>
</feature>
<reference evidence="10 11" key="1">
    <citation type="submission" date="2024-06" db="EMBL/GenBank/DDBJ databases">
        <authorList>
            <person name="Campbell A.G."/>
        </authorList>
    </citation>
    <scope>NUCLEOTIDE SEQUENCE [LARGE SCALE GENOMIC DNA]</scope>
    <source>
        <strain evidence="10 11">EM12</strain>
    </source>
</reference>
<feature type="transmembrane region" description="Helical" evidence="7">
    <location>
        <begin position="539"/>
        <end position="560"/>
    </location>
</feature>
<dbReference type="PRINTS" id="PR01439">
    <property type="entry name" value="CELLSNTHASEA"/>
</dbReference>
<sequence>MPIFLTRLSWFVTAALVIGLLLQPVGTAVQLEMSLGAIAVMTALWLFTRGRTAHYIFLGIGSLVVIKYFYWRITRTLPWSADPISLTAGLILLAAELYYLYILFLSLFINADPLKRPPAPIGNEADLPTVDIFVPSYNEDASILATTLAAARSLDYPAQKLTVWLLDDGGTDQKCADPDARKSAEARARRVGLERLCEELGVRYLTRRRNVHAKAGNLNNGLKHATGEIVVVLDADHVPFRSFLKETIGHFAQDPRLFLVQTPHAFLNPDPIERNLRTFERMPSENEMFYAISQPGLDKWNGSFFCGSAALLRRTALDEAGGFSGITITEDCETAFELHSRGWTSIYVDKPLIAGLQPDTLRDFIGQRSRWCQGMLQILILKNPVFKRGLNMIQRLCYMSNMTYWFFPVPCLVFMFAPLLYIFFDMKIVVANVDEAIAYTATYIIVNLMMQNYLYGRVRWPFVSELYEYVQGLFLIKATAAVILSPRKPTFNVTAKNVTLDQDHLSPLALPFFVVYLILLAGSLLAAYRYAFEPGITNLMLVVGLWNLVNVIKAGAALGVTAERRQTETTPSLTVDRQAVLTLNGLAIDVRVERVSAQRCRIRMDTIAPTRRSEDSSTGTLAIVPQQVGSSVGTWPSMPVTLTSSALSGEETVCELQFERLSPRDYFALADLMYGDAEAMTRFQQARRRHKTLFAGIAQFVWWGLVEPFRALSYGLADLRRRAPAEAEPVPVPKTITMRKSLAARTARRNADAIAARAAEPVAEPEAENPAAQAPAAEMPPSWLQLMVNAENEALARNRQRRSADLAPSPEPAAG</sequence>